<sequence length="230" mass="24376">MRHVRRGAAVLAAVGALLVACGSGESSADPAAADALRAARRHVAAAGSARVDATTDTGGGLTSRSAGTLAWSDGVEGTLTVRITGGELAASTRKLGGDPSQTRFLPDAYYTRMTDAFASLQGGRHWIRHPYDAHSDLTPADSLKALGEAKDLRRVGRETVRGTWTTHYRGTSGEQQMDVWIDFRDLLVQRTQRAGDFTSTIRYSDYGAEAAAVRPPAHDTVDFSDITSGG</sequence>
<proteinExistence type="predicted"/>
<keyword evidence="2" id="KW-1185">Reference proteome</keyword>
<dbReference type="Proteomes" id="UP001432251">
    <property type="component" value="Chromosome"/>
</dbReference>
<protein>
    <submittedName>
        <fullName evidence="1">Uncharacterized protein</fullName>
    </submittedName>
</protein>
<dbReference type="EMBL" id="CP146022">
    <property type="protein sequence ID" value="WWQ64775.1"/>
    <property type="molecule type" value="Genomic_DNA"/>
</dbReference>
<gene>
    <name evidence="1" type="ORF">V2W30_16435</name>
</gene>
<organism evidence="1 2">
    <name type="scientific">Streptomyces citrinus</name>
    <dbReference type="NCBI Taxonomy" id="3118173"/>
    <lineage>
        <taxon>Bacteria</taxon>
        <taxon>Bacillati</taxon>
        <taxon>Actinomycetota</taxon>
        <taxon>Actinomycetes</taxon>
        <taxon>Kitasatosporales</taxon>
        <taxon>Streptomycetaceae</taxon>
        <taxon>Streptomyces</taxon>
    </lineage>
</organism>
<evidence type="ECO:0000313" key="2">
    <source>
        <dbReference type="Proteomes" id="UP001432251"/>
    </source>
</evidence>
<evidence type="ECO:0000313" key="1">
    <source>
        <dbReference type="EMBL" id="WWQ64775.1"/>
    </source>
</evidence>
<reference evidence="1" key="1">
    <citation type="journal article" date="2025" name="Int. J. Syst. Evol. Microbiol.">
        <title>Streptomyces citrinus sp. nov., with yellow diffusible pigment.</title>
        <authorList>
            <person name="He Y."/>
            <person name="Yang E."/>
            <person name="Xu J."/>
            <person name="Sun Y."/>
            <person name="Sun L."/>
        </authorList>
    </citation>
    <scope>NUCLEOTIDE SEQUENCE</scope>
    <source>
        <strain evidence="1">Q6</strain>
    </source>
</reference>
<accession>A0ACD5AC23</accession>
<name>A0ACD5AC23_9ACTN</name>